<dbReference type="AlphaFoldDB" id="A0A9N9BW43"/>
<accession>A0A9N9BW43</accession>
<protein>
    <submittedName>
        <fullName evidence="1">3448_t:CDS:1</fullName>
    </submittedName>
</protein>
<evidence type="ECO:0000313" key="2">
    <source>
        <dbReference type="Proteomes" id="UP000789570"/>
    </source>
</evidence>
<organism evidence="1 2">
    <name type="scientific">Funneliformis caledonium</name>
    <dbReference type="NCBI Taxonomy" id="1117310"/>
    <lineage>
        <taxon>Eukaryota</taxon>
        <taxon>Fungi</taxon>
        <taxon>Fungi incertae sedis</taxon>
        <taxon>Mucoromycota</taxon>
        <taxon>Glomeromycotina</taxon>
        <taxon>Glomeromycetes</taxon>
        <taxon>Glomerales</taxon>
        <taxon>Glomeraceae</taxon>
        <taxon>Funneliformis</taxon>
    </lineage>
</organism>
<comment type="caution">
    <text evidence="1">The sequence shown here is derived from an EMBL/GenBank/DDBJ whole genome shotgun (WGS) entry which is preliminary data.</text>
</comment>
<keyword evidence="2" id="KW-1185">Reference proteome</keyword>
<feature type="non-terminal residue" evidence="1">
    <location>
        <position position="91"/>
    </location>
</feature>
<evidence type="ECO:0000313" key="1">
    <source>
        <dbReference type="EMBL" id="CAG8578075.1"/>
    </source>
</evidence>
<proteinExistence type="predicted"/>
<sequence>HQYNMIVPAIGPENISMNIQHMKFLKNFTYEFHLSWFIAMSASSTSSSQSRNSVLVFFCNTVQQSVKQQLSNLFVLQLKNELSRRTVKMKH</sequence>
<dbReference type="Proteomes" id="UP000789570">
    <property type="component" value="Unassembled WGS sequence"/>
</dbReference>
<name>A0A9N9BW43_9GLOM</name>
<reference evidence="1" key="1">
    <citation type="submission" date="2021-06" db="EMBL/GenBank/DDBJ databases">
        <authorList>
            <person name="Kallberg Y."/>
            <person name="Tangrot J."/>
            <person name="Rosling A."/>
        </authorList>
    </citation>
    <scope>NUCLEOTIDE SEQUENCE</scope>
    <source>
        <strain evidence="1">UK204</strain>
    </source>
</reference>
<gene>
    <name evidence="1" type="ORF">FCALED_LOCUS7448</name>
</gene>
<dbReference type="EMBL" id="CAJVPQ010001978">
    <property type="protein sequence ID" value="CAG8578075.1"/>
    <property type="molecule type" value="Genomic_DNA"/>
</dbReference>